<dbReference type="GO" id="GO:0070681">
    <property type="term" value="P:glutaminyl-tRNAGln biosynthesis via transamidation"/>
    <property type="evidence" value="ECO:0007669"/>
    <property type="project" value="TreeGrafter"/>
</dbReference>
<comment type="similarity">
    <text evidence="1">Belongs to the GatC family.</text>
</comment>
<comment type="function">
    <text evidence="1">Allows the formation of correctly charged Asn-tRNA(Asn) or Gln-tRNA(Gln) through the transamidation of misacylated Asp-tRNA(Asn) or Glu-tRNA(Gln) in organisms which lack either or both of asparaginyl-tRNA or glutaminyl-tRNA synthetases. The reaction takes place in the presence of glutamine and ATP through an activated phospho-Asp-tRNA(Asn) or phospho-Glu-tRNA(Gln).</text>
</comment>
<dbReference type="RefSeq" id="WP_345425989.1">
    <property type="nucleotide sequence ID" value="NZ_AP031496.1"/>
</dbReference>
<dbReference type="EC" id="6.3.5.-" evidence="1"/>
<dbReference type="SUPFAM" id="SSF141000">
    <property type="entry name" value="Glu-tRNAGln amidotransferase C subunit"/>
    <property type="match status" value="1"/>
</dbReference>
<dbReference type="InterPro" id="IPR003837">
    <property type="entry name" value="GatC"/>
</dbReference>
<name>A0AAV3U803_9ALTE</name>
<keyword evidence="1" id="KW-0067">ATP-binding</keyword>
<comment type="subunit">
    <text evidence="1">Heterotrimer of A, B and C subunits.</text>
</comment>
<organism evidence="2 3">
    <name type="scientific">Halioxenophilus aromaticivorans</name>
    <dbReference type="NCBI Taxonomy" id="1306992"/>
    <lineage>
        <taxon>Bacteria</taxon>
        <taxon>Pseudomonadati</taxon>
        <taxon>Pseudomonadota</taxon>
        <taxon>Gammaproteobacteria</taxon>
        <taxon>Alteromonadales</taxon>
        <taxon>Alteromonadaceae</taxon>
        <taxon>Halioxenophilus</taxon>
    </lineage>
</organism>
<dbReference type="PANTHER" id="PTHR15004:SF0">
    <property type="entry name" value="GLUTAMYL-TRNA(GLN) AMIDOTRANSFERASE SUBUNIT C, MITOCHONDRIAL"/>
    <property type="match status" value="1"/>
</dbReference>
<accession>A0AAV3U803</accession>
<dbReference type="Gene3D" id="1.10.20.60">
    <property type="entry name" value="Glu-tRNAGln amidotransferase C subunit, N-terminal domain"/>
    <property type="match status" value="1"/>
</dbReference>
<dbReference type="NCBIfam" id="TIGR00135">
    <property type="entry name" value="gatC"/>
    <property type="match status" value="1"/>
</dbReference>
<protein>
    <recommendedName>
        <fullName evidence="1">Aspartyl/glutamyl-tRNA(Asn/Gln) amidotransferase subunit C</fullName>
        <shortName evidence="1">Asp/Glu-ADT subunit C</shortName>
        <ecNumber evidence="1">6.3.5.-</ecNumber>
    </recommendedName>
</protein>
<dbReference type="PANTHER" id="PTHR15004">
    <property type="entry name" value="GLUTAMYL-TRNA(GLN) AMIDOTRANSFERASE SUBUNIT C, MITOCHONDRIAL"/>
    <property type="match status" value="1"/>
</dbReference>
<gene>
    <name evidence="1 2" type="primary">gatC</name>
    <name evidence="2" type="ORF">GCM10025791_37170</name>
</gene>
<dbReference type="GO" id="GO:0005524">
    <property type="term" value="F:ATP binding"/>
    <property type="evidence" value="ECO:0007669"/>
    <property type="project" value="UniProtKB-KW"/>
</dbReference>
<dbReference type="AlphaFoldDB" id="A0AAV3U803"/>
<dbReference type="Pfam" id="PF02686">
    <property type="entry name" value="GatC"/>
    <property type="match status" value="1"/>
</dbReference>
<dbReference type="InterPro" id="IPR036113">
    <property type="entry name" value="Asp/Glu-ADT_sf_sub_c"/>
</dbReference>
<keyword evidence="1" id="KW-0648">Protein biosynthesis</keyword>
<evidence type="ECO:0000313" key="3">
    <source>
        <dbReference type="Proteomes" id="UP001409585"/>
    </source>
</evidence>
<evidence type="ECO:0000256" key="1">
    <source>
        <dbReference type="HAMAP-Rule" id="MF_00122"/>
    </source>
</evidence>
<sequence>MDPAEIHKLANLAKIEIDDSHIAEVTARISDVLALVDQLQAADTRGVTPMAHPLDAVQRLRTDEVSEPNRREDFQAIAPETQEGLYLVPKVID</sequence>
<keyword evidence="1" id="KW-0436">Ligase</keyword>
<keyword evidence="1" id="KW-0547">Nucleotide-binding</keyword>
<comment type="catalytic activity">
    <reaction evidence="1">
        <text>L-aspartyl-tRNA(Asn) + L-glutamine + ATP + H2O = L-asparaginyl-tRNA(Asn) + L-glutamate + ADP + phosphate + 2 H(+)</text>
        <dbReference type="Rhea" id="RHEA:14513"/>
        <dbReference type="Rhea" id="RHEA-COMP:9674"/>
        <dbReference type="Rhea" id="RHEA-COMP:9677"/>
        <dbReference type="ChEBI" id="CHEBI:15377"/>
        <dbReference type="ChEBI" id="CHEBI:15378"/>
        <dbReference type="ChEBI" id="CHEBI:29985"/>
        <dbReference type="ChEBI" id="CHEBI:30616"/>
        <dbReference type="ChEBI" id="CHEBI:43474"/>
        <dbReference type="ChEBI" id="CHEBI:58359"/>
        <dbReference type="ChEBI" id="CHEBI:78515"/>
        <dbReference type="ChEBI" id="CHEBI:78516"/>
        <dbReference type="ChEBI" id="CHEBI:456216"/>
    </reaction>
</comment>
<proteinExistence type="inferred from homology"/>
<dbReference type="EMBL" id="BAABLX010000029">
    <property type="protein sequence ID" value="GAA4952857.1"/>
    <property type="molecule type" value="Genomic_DNA"/>
</dbReference>
<dbReference type="GO" id="GO:0006412">
    <property type="term" value="P:translation"/>
    <property type="evidence" value="ECO:0007669"/>
    <property type="project" value="UniProtKB-UniRule"/>
</dbReference>
<dbReference type="GO" id="GO:0006450">
    <property type="term" value="P:regulation of translational fidelity"/>
    <property type="evidence" value="ECO:0007669"/>
    <property type="project" value="InterPro"/>
</dbReference>
<evidence type="ECO:0000313" key="2">
    <source>
        <dbReference type="EMBL" id="GAA4952857.1"/>
    </source>
</evidence>
<dbReference type="GO" id="GO:0050567">
    <property type="term" value="F:glutaminyl-tRNA synthase (glutamine-hydrolyzing) activity"/>
    <property type="evidence" value="ECO:0007669"/>
    <property type="project" value="UniProtKB-UniRule"/>
</dbReference>
<comment type="catalytic activity">
    <reaction evidence="1">
        <text>L-glutamyl-tRNA(Gln) + L-glutamine + ATP + H2O = L-glutaminyl-tRNA(Gln) + L-glutamate + ADP + phosphate + H(+)</text>
        <dbReference type="Rhea" id="RHEA:17521"/>
        <dbReference type="Rhea" id="RHEA-COMP:9681"/>
        <dbReference type="Rhea" id="RHEA-COMP:9684"/>
        <dbReference type="ChEBI" id="CHEBI:15377"/>
        <dbReference type="ChEBI" id="CHEBI:15378"/>
        <dbReference type="ChEBI" id="CHEBI:29985"/>
        <dbReference type="ChEBI" id="CHEBI:30616"/>
        <dbReference type="ChEBI" id="CHEBI:43474"/>
        <dbReference type="ChEBI" id="CHEBI:58359"/>
        <dbReference type="ChEBI" id="CHEBI:78520"/>
        <dbReference type="ChEBI" id="CHEBI:78521"/>
        <dbReference type="ChEBI" id="CHEBI:456216"/>
    </reaction>
</comment>
<keyword evidence="3" id="KW-1185">Reference proteome</keyword>
<comment type="caution">
    <text evidence="2">The sequence shown here is derived from an EMBL/GenBank/DDBJ whole genome shotgun (WGS) entry which is preliminary data.</text>
</comment>
<dbReference type="HAMAP" id="MF_00122">
    <property type="entry name" value="GatC"/>
    <property type="match status" value="1"/>
</dbReference>
<dbReference type="Proteomes" id="UP001409585">
    <property type="component" value="Unassembled WGS sequence"/>
</dbReference>
<reference evidence="3" key="1">
    <citation type="journal article" date="2019" name="Int. J. Syst. Evol. Microbiol.">
        <title>The Global Catalogue of Microorganisms (GCM) 10K type strain sequencing project: providing services to taxonomists for standard genome sequencing and annotation.</title>
        <authorList>
            <consortium name="The Broad Institute Genomics Platform"/>
            <consortium name="The Broad Institute Genome Sequencing Center for Infectious Disease"/>
            <person name="Wu L."/>
            <person name="Ma J."/>
        </authorList>
    </citation>
    <scope>NUCLEOTIDE SEQUENCE [LARGE SCALE GENOMIC DNA]</scope>
    <source>
        <strain evidence="3">JCM 19134</strain>
    </source>
</reference>